<dbReference type="STRING" id="2903.R1DQ27"/>
<dbReference type="eggNOG" id="ENOG502RZAA">
    <property type="taxonomic scope" value="Eukaryota"/>
</dbReference>
<dbReference type="Proteomes" id="UP000013827">
    <property type="component" value="Unassembled WGS sequence"/>
</dbReference>
<organism evidence="3 4">
    <name type="scientific">Emiliania huxleyi (strain CCMP1516)</name>
    <dbReference type="NCBI Taxonomy" id="280463"/>
    <lineage>
        <taxon>Eukaryota</taxon>
        <taxon>Haptista</taxon>
        <taxon>Haptophyta</taxon>
        <taxon>Prymnesiophyceae</taxon>
        <taxon>Isochrysidales</taxon>
        <taxon>Noelaerhabdaceae</taxon>
        <taxon>Emiliania</taxon>
    </lineage>
</organism>
<sequence>MNVWWSESTGNFGSPTALQLLLRTLLAAWRVWRLLQASPLLRASWHRQARSPNTLGAEQYKMIWVCRDAELAAGYIPRVNLLVDELHRSLYGKPATASEWKDRLGHFIDFTIYVTDTDDDSVARLKRTASATNPHLFGARRAMTFTTQLSHYEPDTRRRVTYLRARADDDPPAYAGSTQTLETVIHDARASSQSHTLDESAFALVQHPTALKNEDFYSERVVSDYYAEMQDLLKKHTGATHAKIFHHQVRCAEKSNASVAKDGSFDTSTSVQGYAHGIHTDSSGPHAETLWRHFVQGEPAACRTGRFVYINAWRNISSSPIEQDHLAVLDERSLVKPDDYVHVDLKGVGYDVLQYGLSSRNAGRHRWFYFPKMVRDEVLLFKQYDSDCSKSGRCCFHTAVRDPTARADAPPRESIEVRAILFFANHEGPNTCPVLPAEEGATDDGCDEARAREGATKLAGACTFVKSNAMYRAMVQKHMKADYETGGALAVIRKFADDEQGTLGLKSASAETKERAAQLAFGAGLAKRDVDELFCGPSAAVLFLQSLQQSRLAAAMAGCAIGALVAGRLAAR</sequence>
<keyword evidence="2" id="KW-0812">Transmembrane</keyword>
<dbReference type="AlphaFoldDB" id="A0A0D3KMZ7"/>
<keyword evidence="4" id="KW-1185">Reference proteome</keyword>
<dbReference type="GeneID" id="17282402"/>
<evidence type="ECO:0008006" key="5">
    <source>
        <dbReference type="Google" id="ProtNLM"/>
    </source>
</evidence>
<reference evidence="3" key="2">
    <citation type="submission" date="2024-10" db="UniProtKB">
        <authorList>
            <consortium name="EnsemblProtists"/>
        </authorList>
    </citation>
    <scope>IDENTIFICATION</scope>
</reference>
<keyword evidence="2" id="KW-0472">Membrane</keyword>
<dbReference type="EnsemblProtists" id="EOD37132">
    <property type="protein sequence ID" value="EOD37132"/>
    <property type="gene ID" value="EMIHUDRAFT_225819"/>
</dbReference>
<dbReference type="PANTHER" id="PTHR34598">
    <property type="entry name" value="BLL6449 PROTEIN"/>
    <property type="match status" value="1"/>
</dbReference>
<feature type="transmembrane region" description="Helical" evidence="2">
    <location>
        <begin position="552"/>
        <end position="571"/>
    </location>
</feature>
<name>A0A0D3KMZ7_EMIH1</name>
<accession>A0A0D3KMZ7</accession>
<dbReference type="RefSeq" id="XP_005789561.1">
    <property type="nucleotide sequence ID" value="XM_005789504.1"/>
</dbReference>
<dbReference type="PANTHER" id="PTHR34598:SF3">
    <property type="entry name" value="OXIDOREDUCTASE AN1597"/>
    <property type="match status" value="1"/>
</dbReference>
<dbReference type="GO" id="GO:0016491">
    <property type="term" value="F:oxidoreductase activity"/>
    <property type="evidence" value="ECO:0007669"/>
    <property type="project" value="InterPro"/>
</dbReference>
<protein>
    <recommendedName>
        <fullName evidence="5">BAH domain-containing protein</fullName>
    </recommendedName>
</protein>
<proteinExistence type="inferred from homology"/>
<keyword evidence="2" id="KW-1133">Transmembrane helix</keyword>
<evidence type="ECO:0000313" key="4">
    <source>
        <dbReference type="Proteomes" id="UP000013827"/>
    </source>
</evidence>
<dbReference type="KEGG" id="ehx:EMIHUDRAFT_225819"/>
<dbReference type="HOGENOM" id="CLU_034514_0_0_1"/>
<evidence type="ECO:0000256" key="2">
    <source>
        <dbReference type="SAM" id="Phobius"/>
    </source>
</evidence>
<dbReference type="NCBIfam" id="NF041278">
    <property type="entry name" value="CmcJ_NvfI_EfuI"/>
    <property type="match status" value="1"/>
</dbReference>
<reference evidence="4" key="1">
    <citation type="journal article" date="2013" name="Nature">
        <title>Pan genome of the phytoplankton Emiliania underpins its global distribution.</title>
        <authorList>
            <person name="Read B.A."/>
            <person name="Kegel J."/>
            <person name="Klute M.J."/>
            <person name="Kuo A."/>
            <person name="Lefebvre S.C."/>
            <person name="Maumus F."/>
            <person name="Mayer C."/>
            <person name="Miller J."/>
            <person name="Monier A."/>
            <person name="Salamov A."/>
            <person name="Young J."/>
            <person name="Aguilar M."/>
            <person name="Claverie J.M."/>
            <person name="Frickenhaus S."/>
            <person name="Gonzalez K."/>
            <person name="Herman E.K."/>
            <person name="Lin Y.C."/>
            <person name="Napier J."/>
            <person name="Ogata H."/>
            <person name="Sarno A.F."/>
            <person name="Shmutz J."/>
            <person name="Schroeder D."/>
            <person name="de Vargas C."/>
            <person name="Verret F."/>
            <person name="von Dassow P."/>
            <person name="Valentin K."/>
            <person name="Van de Peer Y."/>
            <person name="Wheeler G."/>
            <person name="Dacks J.B."/>
            <person name="Delwiche C.F."/>
            <person name="Dyhrman S.T."/>
            <person name="Glockner G."/>
            <person name="John U."/>
            <person name="Richards T."/>
            <person name="Worden A.Z."/>
            <person name="Zhang X."/>
            <person name="Grigoriev I.V."/>
            <person name="Allen A.E."/>
            <person name="Bidle K."/>
            <person name="Borodovsky M."/>
            <person name="Bowler C."/>
            <person name="Brownlee C."/>
            <person name="Cock J.M."/>
            <person name="Elias M."/>
            <person name="Gladyshev V.N."/>
            <person name="Groth M."/>
            <person name="Guda C."/>
            <person name="Hadaegh A."/>
            <person name="Iglesias-Rodriguez M.D."/>
            <person name="Jenkins J."/>
            <person name="Jones B.M."/>
            <person name="Lawson T."/>
            <person name="Leese F."/>
            <person name="Lindquist E."/>
            <person name="Lobanov A."/>
            <person name="Lomsadze A."/>
            <person name="Malik S.B."/>
            <person name="Marsh M.E."/>
            <person name="Mackinder L."/>
            <person name="Mock T."/>
            <person name="Mueller-Roeber B."/>
            <person name="Pagarete A."/>
            <person name="Parker M."/>
            <person name="Probert I."/>
            <person name="Quesneville H."/>
            <person name="Raines C."/>
            <person name="Rensing S.A."/>
            <person name="Riano-Pachon D.M."/>
            <person name="Richier S."/>
            <person name="Rokitta S."/>
            <person name="Shiraiwa Y."/>
            <person name="Soanes D.M."/>
            <person name="van der Giezen M."/>
            <person name="Wahlund T.M."/>
            <person name="Williams B."/>
            <person name="Wilson W."/>
            <person name="Wolfe G."/>
            <person name="Wurch L.L."/>
        </authorList>
    </citation>
    <scope>NUCLEOTIDE SEQUENCE</scope>
</reference>
<dbReference type="InterPro" id="IPR044053">
    <property type="entry name" value="AsaB-like"/>
</dbReference>
<evidence type="ECO:0000256" key="1">
    <source>
        <dbReference type="ARBA" id="ARBA00023604"/>
    </source>
</evidence>
<evidence type="ECO:0000313" key="3">
    <source>
        <dbReference type="EnsemblProtists" id="EOD37132"/>
    </source>
</evidence>
<comment type="similarity">
    <text evidence="1">Belongs to the asaB hydroxylase/desaturase family.</text>
</comment>
<dbReference type="PaxDb" id="2903-EOD37132"/>